<dbReference type="AlphaFoldDB" id="A0A7J7EA08"/>
<evidence type="ECO:0000256" key="9">
    <source>
        <dbReference type="ARBA" id="ARBA00023242"/>
    </source>
</evidence>
<evidence type="ECO:0000256" key="8">
    <source>
        <dbReference type="ARBA" id="ARBA00022990"/>
    </source>
</evidence>
<evidence type="ECO:0000256" key="1">
    <source>
        <dbReference type="ARBA" id="ARBA00004123"/>
    </source>
</evidence>
<evidence type="ECO:0000259" key="14">
    <source>
        <dbReference type="Pfam" id="PF21000"/>
    </source>
</evidence>
<comment type="subcellular location">
    <subcellularLocation>
        <location evidence="1">Nucleus</location>
    </subcellularLocation>
</comment>
<dbReference type="InterPro" id="IPR013894">
    <property type="entry name" value="RMI1_OB"/>
</dbReference>
<dbReference type="Proteomes" id="UP000551758">
    <property type="component" value="Unassembled WGS sequence"/>
</dbReference>
<dbReference type="GO" id="GO:0000166">
    <property type="term" value="F:nucleotide binding"/>
    <property type="evidence" value="ECO:0007669"/>
    <property type="project" value="InterPro"/>
</dbReference>
<dbReference type="Gene3D" id="1.10.8.1020">
    <property type="entry name" value="RecQ-mediated genome instability protein 1, N-terminal domain"/>
    <property type="match status" value="1"/>
</dbReference>
<dbReference type="GO" id="GO:0000724">
    <property type="term" value="P:double-strand break repair via homologous recombination"/>
    <property type="evidence" value="ECO:0007669"/>
    <property type="project" value="TreeGrafter"/>
</dbReference>
<evidence type="ECO:0000259" key="13">
    <source>
        <dbReference type="Pfam" id="PF16099"/>
    </source>
</evidence>
<dbReference type="Pfam" id="PF08585">
    <property type="entry name" value="RMI1_N_C"/>
    <property type="match status" value="1"/>
</dbReference>
<keyword evidence="7" id="KW-0832">Ubl conjugation</keyword>
<keyword evidence="9" id="KW-0539">Nucleus</keyword>
<dbReference type="PANTHER" id="PTHR14790">
    <property type="entry name" value="RECQ-MEDIATED GENOME INSTABILITY PROTEIN 1 RMI1"/>
    <property type="match status" value="1"/>
</dbReference>
<feature type="domain" description="RMI1 N-terminal" evidence="14">
    <location>
        <begin position="115"/>
        <end position="163"/>
    </location>
</feature>
<evidence type="ECO:0000313" key="16">
    <source>
        <dbReference type="Proteomes" id="UP000551758"/>
    </source>
</evidence>
<evidence type="ECO:0000256" key="10">
    <source>
        <dbReference type="ARBA" id="ARBA00024977"/>
    </source>
</evidence>
<evidence type="ECO:0000256" key="5">
    <source>
        <dbReference type="ARBA" id="ARBA00022553"/>
    </source>
</evidence>
<proteinExistence type="inferred from homology"/>
<organism evidence="15 16">
    <name type="scientific">Diceros bicornis minor</name>
    <name type="common">South-central black rhinoceros</name>
    <dbReference type="NCBI Taxonomy" id="77932"/>
    <lineage>
        <taxon>Eukaryota</taxon>
        <taxon>Metazoa</taxon>
        <taxon>Chordata</taxon>
        <taxon>Craniata</taxon>
        <taxon>Vertebrata</taxon>
        <taxon>Euteleostomi</taxon>
        <taxon>Mammalia</taxon>
        <taxon>Eutheria</taxon>
        <taxon>Laurasiatheria</taxon>
        <taxon>Perissodactyla</taxon>
        <taxon>Rhinocerotidae</taxon>
        <taxon>Diceros</taxon>
    </lineage>
</organism>
<evidence type="ECO:0000256" key="4">
    <source>
        <dbReference type="ARBA" id="ARBA00022499"/>
    </source>
</evidence>
<dbReference type="FunFam" id="2.40.50.510:FF:000001">
    <property type="entry name" value="RecQ-mediated genome instability protein 1"/>
    <property type="match status" value="1"/>
</dbReference>
<evidence type="ECO:0000256" key="3">
    <source>
        <dbReference type="ARBA" id="ARBA00018987"/>
    </source>
</evidence>
<dbReference type="InterPro" id="IPR044881">
    <property type="entry name" value="RMI1_N_N_sf"/>
</dbReference>
<dbReference type="GO" id="GO:0031422">
    <property type="term" value="C:RecQ family helicase-topoisomerase III complex"/>
    <property type="evidence" value="ECO:0007669"/>
    <property type="project" value="TreeGrafter"/>
</dbReference>
<dbReference type="Pfam" id="PF16099">
    <property type="entry name" value="RMI1_C"/>
    <property type="match status" value="1"/>
</dbReference>
<comment type="subunit">
    <text evidence="11">Component of the RMI complex, containing at least TOP3A, RMI1 and RMI2. The RMI complex interacts with BLM. Directly interacts with RMI2 and TOP3A. May bind DHJ. Interacts (via N-terminal region) with BLM; the interaction is direct.</text>
</comment>
<evidence type="ECO:0000313" key="15">
    <source>
        <dbReference type="EMBL" id="KAF5912670.1"/>
    </source>
</evidence>
<dbReference type="Gene3D" id="2.40.50.510">
    <property type="match status" value="1"/>
</dbReference>
<dbReference type="InterPro" id="IPR042470">
    <property type="entry name" value="RMI1_N_C_sf"/>
</dbReference>
<dbReference type="FunFam" id="1.10.8.1020:FF:000001">
    <property type="entry name" value="RecQ-mediated genome instability protein 1"/>
    <property type="match status" value="1"/>
</dbReference>
<dbReference type="InterPro" id="IPR032199">
    <property type="entry name" value="RMI1_C"/>
</dbReference>
<evidence type="ECO:0000256" key="7">
    <source>
        <dbReference type="ARBA" id="ARBA00022843"/>
    </source>
</evidence>
<protein>
    <recommendedName>
        <fullName evidence="3">RecQ-mediated genome instability protein 1</fullName>
    </recommendedName>
</protein>
<evidence type="ECO:0000259" key="12">
    <source>
        <dbReference type="Pfam" id="PF08585"/>
    </source>
</evidence>
<evidence type="ECO:0000256" key="11">
    <source>
        <dbReference type="ARBA" id="ARBA00064990"/>
    </source>
</evidence>
<dbReference type="SMART" id="SM01161">
    <property type="entry name" value="DUF1767"/>
    <property type="match status" value="1"/>
</dbReference>
<feature type="domain" description="RecQ mediated genome instability protein 1 OB-fold" evidence="12">
    <location>
        <begin position="169"/>
        <end position="304"/>
    </location>
</feature>
<comment type="caution">
    <text evidence="15">The sequence shown here is derived from an EMBL/GenBank/DDBJ whole genome shotgun (WGS) entry which is preliminary data.</text>
</comment>
<dbReference type="GO" id="GO:0000712">
    <property type="term" value="P:resolution of meiotic recombination intermediates"/>
    <property type="evidence" value="ECO:0007669"/>
    <property type="project" value="TreeGrafter"/>
</dbReference>
<dbReference type="InterPro" id="IPR049363">
    <property type="entry name" value="RMI1_N"/>
</dbReference>
<feature type="domain" description="RecQ-mediated genome instability protein 1 C-terminal OB-fold" evidence="13">
    <location>
        <begin position="590"/>
        <end position="725"/>
    </location>
</feature>
<evidence type="ECO:0000256" key="6">
    <source>
        <dbReference type="ARBA" id="ARBA00022705"/>
    </source>
</evidence>
<dbReference type="Pfam" id="PF21000">
    <property type="entry name" value="RMI1_N_N"/>
    <property type="match status" value="1"/>
</dbReference>
<name>A0A7J7EA08_DICBM</name>
<keyword evidence="16" id="KW-1185">Reference proteome</keyword>
<evidence type="ECO:0000256" key="2">
    <source>
        <dbReference type="ARBA" id="ARBA00006395"/>
    </source>
</evidence>
<dbReference type="EMBL" id="JACDTQ010003801">
    <property type="protein sequence ID" value="KAF5912670.1"/>
    <property type="molecule type" value="Genomic_DNA"/>
</dbReference>
<dbReference type="GO" id="GO:0006260">
    <property type="term" value="P:DNA replication"/>
    <property type="evidence" value="ECO:0007669"/>
    <property type="project" value="UniProtKB-KW"/>
</dbReference>
<comment type="similarity">
    <text evidence="2">Belongs to the RMI1 family.</text>
</comment>
<keyword evidence="6" id="KW-0235">DNA replication</keyword>
<comment type="function">
    <text evidence="10">Essential component of the RMI complex, a complex that plays an important role in the processing of homologous recombination intermediates to limit DNA crossover formation in cells. Promotes TOP3A binding to double Holliday junctions (DHJ) and hence stimulates TOP3A-mediated dissolution. Required for BLM phosphorylation during mitosis. Within the BLM complex, required for BLM and TOP3A stability.</text>
</comment>
<accession>A0A7J7EA08</accession>
<sequence>MAFFMDFWPDIADKGQEVIQDFIPVLLKAVLFSFSLSFFRLLQPLVLLLAGLGHLLGNPLLGLQQLLDALWLTGRGSDDSEAKPPGPFLSSRGYNYSTEQLLPNPVIKSCASVPNATWHVKVPLMWLEACINWIQEENDNVNLSQAQLNKQVFEQWLLTDLRDLEHPLLPDGILEVPKGELNGFFALQINSLVDVSQPAYSQIQKLRGKNTTNDLITAETQVTQKHWEAKPSRLLMLQLTDGIVQMQGMEYQSIPALNSDLPPGTKILIYGNISFRLGVLLLKPENVKVLGGEVDSLLEEYAQEKVLARLIGEPDPVASVTPSNSNQSISRITDALDPALGPSDEELLASLDESDELAANNDTSLERRCFSTGSSSNTVPTRQSSFEPGLIISTRPKEKPPNQSMHFIAGELDDFSLEEALLLEESVQKEQTETKELQPLTLNRTTDESIERFSHKPNTPNNFSLICKNGNSNWNEKNLCEQMTNEDKSFSCPSARDQNSSVFSIHHKVPLPHDFTNKDKNSETDNKVKQTISNSDGHSLNNKILNGELVSYVPKKSSQISDESDHHLQTHSLRSSENNTNLSIAMDWYSPPFVYLSVLMASKPKEVTTVTVKAFIVTLTGNLSASGGIWSITAKISDGTAYLDVDFVDEILTSLIGYSVPEMKQLKKDPLQYRKFLEGLQKCQRDLIDLCCLMTISFNPTLSKAMVLALQDVNMEHFENLKKRLNK</sequence>
<dbReference type="Gene3D" id="2.40.50.770">
    <property type="entry name" value="RecQ-mediated genome instability protein Rmi1, C-terminal domain"/>
    <property type="match status" value="1"/>
</dbReference>
<keyword evidence="4" id="KW-1017">Isopeptide bond</keyword>
<dbReference type="FunFam" id="2.40.50.770:FF:000002">
    <property type="entry name" value="recQ-mediated genome instability protein 1"/>
    <property type="match status" value="1"/>
</dbReference>
<dbReference type="GO" id="GO:0016604">
    <property type="term" value="C:nuclear body"/>
    <property type="evidence" value="ECO:0007669"/>
    <property type="project" value="TreeGrafter"/>
</dbReference>
<keyword evidence="8" id="KW-0007">Acetylation</keyword>
<gene>
    <name evidence="15" type="ORF">HPG69_007659</name>
</gene>
<keyword evidence="5" id="KW-0597">Phosphoprotein</keyword>
<reference evidence="15 16" key="1">
    <citation type="journal article" date="2020" name="Mol. Biol. Evol.">
        <title>Interspecific Gene Flow and the Evolution of Specialization in Black and White Rhinoceros.</title>
        <authorList>
            <person name="Moodley Y."/>
            <person name="Westbury M.V."/>
            <person name="Russo I.M."/>
            <person name="Gopalakrishnan S."/>
            <person name="Rakotoarivelo A."/>
            <person name="Olsen R.A."/>
            <person name="Prost S."/>
            <person name="Tunstall T."/>
            <person name="Ryder O.A."/>
            <person name="Dalen L."/>
            <person name="Bruford M.W."/>
        </authorList>
    </citation>
    <scope>NUCLEOTIDE SEQUENCE [LARGE SCALE GENOMIC DNA]</scope>
    <source>
        <strain evidence="15">SBR-YM</strain>
        <tissue evidence="15">Skin</tissue>
    </source>
</reference>
<dbReference type="PANTHER" id="PTHR14790:SF15">
    <property type="entry name" value="RECQ-MEDIATED GENOME INSTABILITY PROTEIN 1"/>
    <property type="match status" value="1"/>
</dbReference>